<dbReference type="EMBL" id="CAJFCJ010000002">
    <property type="protein sequence ID" value="CAD5112592.1"/>
    <property type="molecule type" value="Genomic_DNA"/>
</dbReference>
<dbReference type="Pfam" id="PF13499">
    <property type="entry name" value="EF-hand_7"/>
    <property type="match status" value="1"/>
</dbReference>
<dbReference type="SUPFAM" id="SSF52499">
    <property type="entry name" value="Isochorismatase-like hydrolases"/>
    <property type="match status" value="1"/>
</dbReference>
<evidence type="ECO:0000313" key="11">
    <source>
        <dbReference type="Proteomes" id="UP000549394"/>
    </source>
</evidence>
<dbReference type="GO" id="GO:0019363">
    <property type="term" value="P:pyridine nucleotide biosynthetic process"/>
    <property type="evidence" value="ECO:0007669"/>
    <property type="project" value="UniProtKB-KW"/>
</dbReference>
<evidence type="ECO:0000313" key="10">
    <source>
        <dbReference type="EMBL" id="CAD5112592.1"/>
    </source>
</evidence>
<name>A0A7I8V8H3_9ANNE</name>
<dbReference type="OrthoDB" id="167809at2759"/>
<evidence type="ECO:0000256" key="7">
    <source>
        <dbReference type="ARBA" id="ARBA00039017"/>
    </source>
</evidence>
<feature type="domain" description="EF-hand" evidence="9">
    <location>
        <begin position="56"/>
        <end position="91"/>
    </location>
</feature>
<comment type="caution">
    <text evidence="10">The sequence shown here is derived from an EMBL/GenBank/DDBJ whole genome shotgun (WGS) entry which is preliminary data.</text>
</comment>
<organism evidence="10 11">
    <name type="scientific">Dimorphilus gyrociliatus</name>
    <dbReference type="NCBI Taxonomy" id="2664684"/>
    <lineage>
        <taxon>Eukaryota</taxon>
        <taxon>Metazoa</taxon>
        <taxon>Spiralia</taxon>
        <taxon>Lophotrochozoa</taxon>
        <taxon>Annelida</taxon>
        <taxon>Polychaeta</taxon>
        <taxon>Polychaeta incertae sedis</taxon>
        <taxon>Dinophilidae</taxon>
        <taxon>Dimorphilus</taxon>
    </lineage>
</organism>
<dbReference type="AlphaFoldDB" id="A0A7I8V8H3"/>
<keyword evidence="2" id="KW-0662">Pyridine nucleotide biosynthesis</keyword>
<dbReference type="InterPro" id="IPR011992">
    <property type="entry name" value="EF-hand-dom_pair"/>
</dbReference>
<protein>
    <recommendedName>
        <fullName evidence="7">nicotinamidase</fullName>
        <ecNumber evidence="7">3.5.1.19</ecNumber>
    </recommendedName>
    <alternativeName>
        <fullName evidence="8">Nicotinamide deamidase</fullName>
    </alternativeName>
</protein>
<evidence type="ECO:0000256" key="8">
    <source>
        <dbReference type="ARBA" id="ARBA00043224"/>
    </source>
</evidence>
<dbReference type="Gene3D" id="1.10.238.10">
    <property type="entry name" value="EF-hand"/>
    <property type="match status" value="1"/>
</dbReference>
<dbReference type="SMART" id="SM00054">
    <property type="entry name" value="EFh"/>
    <property type="match status" value="2"/>
</dbReference>
<dbReference type="CDD" id="cd01011">
    <property type="entry name" value="nicotinamidase"/>
    <property type="match status" value="1"/>
</dbReference>
<accession>A0A7I8V8H3</accession>
<reference evidence="10 11" key="1">
    <citation type="submission" date="2020-08" db="EMBL/GenBank/DDBJ databases">
        <authorList>
            <person name="Hejnol A."/>
        </authorList>
    </citation>
    <scope>NUCLEOTIDE SEQUENCE [LARGE SCALE GENOMIC DNA]</scope>
</reference>
<feature type="domain" description="EF-hand" evidence="9">
    <location>
        <begin position="18"/>
        <end position="53"/>
    </location>
</feature>
<keyword evidence="3" id="KW-0479">Metal-binding</keyword>
<comment type="similarity">
    <text evidence="1">Belongs to the isochorismatase family.</text>
</comment>
<dbReference type="PANTHER" id="PTHR11080:SF2">
    <property type="entry name" value="LD05707P"/>
    <property type="match status" value="1"/>
</dbReference>
<dbReference type="InterPro" id="IPR000868">
    <property type="entry name" value="Isochorismatase-like_dom"/>
</dbReference>
<proteinExistence type="inferred from homology"/>
<gene>
    <name evidence="10" type="ORF">DGYR_LOCUS1706</name>
</gene>
<dbReference type="InterPro" id="IPR036380">
    <property type="entry name" value="Isochorismatase-like_sf"/>
</dbReference>
<evidence type="ECO:0000259" key="9">
    <source>
        <dbReference type="PROSITE" id="PS50222"/>
    </source>
</evidence>
<dbReference type="InterPro" id="IPR002048">
    <property type="entry name" value="EF_hand_dom"/>
</dbReference>
<evidence type="ECO:0000256" key="3">
    <source>
        <dbReference type="ARBA" id="ARBA00022723"/>
    </source>
</evidence>
<dbReference type="GO" id="GO:0005509">
    <property type="term" value="F:calcium ion binding"/>
    <property type="evidence" value="ECO:0007669"/>
    <property type="project" value="InterPro"/>
</dbReference>
<keyword evidence="4" id="KW-0378">Hydrolase</keyword>
<evidence type="ECO:0000256" key="4">
    <source>
        <dbReference type="ARBA" id="ARBA00022801"/>
    </source>
</evidence>
<dbReference type="Proteomes" id="UP000549394">
    <property type="component" value="Unassembled WGS sequence"/>
</dbReference>
<dbReference type="CDD" id="cd00051">
    <property type="entry name" value="EFh"/>
    <property type="match status" value="1"/>
</dbReference>
<dbReference type="GO" id="GO:0008936">
    <property type="term" value="F:nicotinamidase activity"/>
    <property type="evidence" value="ECO:0007669"/>
    <property type="project" value="UniProtKB-EC"/>
</dbReference>
<evidence type="ECO:0000256" key="5">
    <source>
        <dbReference type="ARBA" id="ARBA00022837"/>
    </source>
</evidence>
<dbReference type="PANTHER" id="PTHR11080">
    <property type="entry name" value="PYRAZINAMIDASE/NICOTINAMIDASE"/>
    <property type="match status" value="1"/>
</dbReference>
<dbReference type="PROSITE" id="PS50222">
    <property type="entry name" value="EF_HAND_2"/>
    <property type="match status" value="2"/>
</dbReference>
<dbReference type="SUPFAM" id="SSF47473">
    <property type="entry name" value="EF-hand"/>
    <property type="match status" value="1"/>
</dbReference>
<evidence type="ECO:0000256" key="2">
    <source>
        <dbReference type="ARBA" id="ARBA00022642"/>
    </source>
</evidence>
<dbReference type="PROSITE" id="PS00018">
    <property type="entry name" value="EF_HAND_1"/>
    <property type="match status" value="2"/>
</dbReference>
<dbReference type="InterPro" id="IPR052347">
    <property type="entry name" value="Isochorismatase_Nicotinamidase"/>
</dbReference>
<dbReference type="InterPro" id="IPR018247">
    <property type="entry name" value="EF_Hand_1_Ca_BS"/>
</dbReference>
<keyword evidence="11" id="KW-1185">Reference proteome</keyword>
<keyword evidence="5" id="KW-0106">Calcium</keyword>
<sequence>MAEEDNFFKSIVKNGSTSSAAKFEDCFQLFDSDKDGFLNKTEFQRLLQRAFDDSQIDETKTLEFLKVLDKDKDGKINKTEFETCWFHWLKQVFDPKTALIVVDVQNDFIDGTLAIKKGDAKQEGSEVIPVINKMLDEINFDFVVYSKDWHPKDHISFVENVSKRPLHKRSAISNASEAKELDIVVFDGDIVMEQKLWPAHCIQSSWGAELHKDLKVVDNSININKGTNPNIDSYSAFWDNKMLSQTGLVNELTKRGITDVYVCGLAYDVCVSSTAIHSIEHGFRTLIVEDACRGLKVNTINQMKDRFLRKGGMIIQSWEVQPIAGAKKRPVTLGYQAALNIAMAKNLVMTDSRKPNGTKS</sequence>
<comment type="pathway">
    <text evidence="6">Cofactor biosynthesis; nicotinate biosynthesis; nicotinate from nicotinamide: step 1/1.</text>
</comment>
<dbReference type="Pfam" id="PF00857">
    <property type="entry name" value="Isochorismatase"/>
    <property type="match status" value="1"/>
</dbReference>
<evidence type="ECO:0000256" key="1">
    <source>
        <dbReference type="ARBA" id="ARBA00006336"/>
    </source>
</evidence>
<dbReference type="Gene3D" id="3.40.50.850">
    <property type="entry name" value="Isochorismatase-like"/>
    <property type="match status" value="1"/>
</dbReference>
<evidence type="ECO:0000256" key="6">
    <source>
        <dbReference type="ARBA" id="ARBA00037900"/>
    </source>
</evidence>
<dbReference type="EC" id="3.5.1.19" evidence="7"/>